<keyword evidence="10 15" id="KW-0067">ATP-binding</keyword>
<dbReference type="NCBIfam" id="NF006367">
    <property type="entry name" value="PRK08591.1"/>
    <property type="match status" value="1"/>
</dbReference>
<dbReference type="PROSITE" id="PS50979">
    <property type="entry name" value="BC"/>
    <property type="match status" value="1"/>
</dbReference>
<evidence type="ECO:0000256" key="3">
    <source>
        <dbReference type="ARBA" id="ARBA00011750"/>
    </source>
</evidence>
<dbReference type="InterPro" id="IPR004549">
    <property type="entry name" value="Acetyl_CoA_COase_biotin_COase"/>
</dbReference>
<comment type="pathway">
    <text evidence="2 16">Lipid metabolism; malonyl-CoA biosynthesis; malonyl-CoA from acetyl-CoA: step 1/1.</text>
</comment>
<dbReference type="SUPFAM" id="SSF51246">
    <property type="entry name" value="Rudiment single hybrid motif"/>
    <property type="match status" value="1"/>
</dbReference>
<dbReference type="InterPro" id="IPR005479">
    <property type="entry name" value="CPAse_ATP-bd"/>
</dbReference>
<dbReference type="PANTHER" id="PTHR48095">
    <property type="entry name" value="PYRUVATE CARBOXYLASE SUBUNIT A"/>
    <property type="match status" value="1"/>
</dbReference>
<dbReference type="PROSITE" id="PS50975">
    <property type="entry name" value="ATP_GRASP"/>
    <property type="match status" value="1"/>
</dbReference>
<dbReference type="RefSeq" id="WP_122920826.1">
    <property type="nucleotide sequence ID" value="NZ_RHHQ01000023.1"/>
</dbReference>
<protein>
    <recommendedName>
        <fullName evidence="4 16">Biotin carboxylase</fullName>
        <ecNumber evidence="4 16">6.3.4.14</ecNumber>
    </recommendedName>
    <alternativeName>
        <fullName evidence="16">Acetyl-coenzyme A carboxylase biotin carboxylase subunit A</fullName>
    </alternativeName>
</protein>
<gene>
    <name evidence="19" type="primary">accC</name>
    <name evidence="19" type="ORF">EDM56_25815</name>
</gene>
<dbReference type="PANTHER" id="PTHR48095:SF2">
    <property type="entry name" value="BIOTIN CARBOXYLASE, CHLOROPLASTIC"/>
    <property type="match status" value="1"/>
</dbReference>
<evidence type="ECO:0000256" key="11">
    <source>
        <dbReference type="ARBA" id="ARBA00022842"/>
    </source>
</evidence>
<evidence type="ECO:0000256" key="13">
    <source>
        <dbReference type="ARBA" id="ARBA00023267"/>
    </source>
</evidence>
<sequence length="452" mass="49610">MFQKIVIANRGEIAVRIIRACHEMGISTVAVYSEADRESLHVKMADEAYCIGPTASKDSYLNMASIMSVATKVGADAIHPGYGFLAENADFAEICAACNITFIGPDPEAITKMGDKSTAKDTMKKAGVPTVPGTDGLIESIDEALTIASQIGYPVIVKATAGGGGRGMRVANSAEELEKAIGLAQNEAKTAFGNPGVYLEKFVEGPRHVEIQIMADKHGNVVYLGERDCSIQRRHQKLIEEAPSPALSKKLRQEMGEAAVAAAQAVNYHGAGTVEFLLDKHGKFYFMEMNTRIQVEHPVTEMVTGFDLIKEQILVASGEELSFTQADVKLNGWSIECRINAENPVKNFMPSPGRIVNYLPPGGYGVRVDSAAYSGYQIPPYYDSMIAKLIVWGKTREEAIERMKRALSEFMVEGIHSTIPFHLKMMDHEVFRSGNFDTKFLETYDLHLEEQE</sequence>
<keyword evidence="11" id="KW-0460">Magnesium</keyword>
<name>A0A3M8CZB5_9BACL</name>
<dbReference type="FunFam" id="3.30.1490.20:FF:000018">
    <property type="entry name" value="Biotin carboxylase"/>
    <property type="match status" value="1"/>
</dbReference>
<dbReference type="GO" id="GO:0004075">
    <property type="term" value="F:biotin carboxylase activity"/>
    <property type="evidence" value="ECO:0007669"/>
    <property type="project" value="UniProtKB-EC"/>
</dbReference>
<keyword evidence="9 16" id="KW-0276">Fatty acid metabolism</keyword>
<evidence type="ECO:0000256" key="15">
    <source>
        <dbReference type="PROSITE-ProRule" id="PRU00409"/>
    </source>
</evidence>
<evidence type="ECO:0000256" key="12">
    <source>
        <dbReference type="ARBA" id="ARBA00023160"/>
    </source>
</evidence>
<dbReference type="NCBIfam" id="TIGR00514">
    <property type="entry name" value="accC"/>
    <property type="match status" value="1"/>
</dbReference>
<dbReference type="InterPro" id="IPR005481">
    <property type="entry name" value="BC-like_N"/>
</dbReference>
<dbReference type="OrthoDB" id="9807469at2"/>
<comment type="catalytic activity">
    <reaction evidence="14 16">
        <text>N(6)-biotinyl-L-lysyl-[protein] + hydrogencarbonate + ATP = N(6)-carboxybiotinyl-L-lysyl-[protein] + ADP + phosphate + H(+)</text>
        <dbReference type="Rhea" id="RHEA:13501"/>
        <dbReference type="Rhea" id="RHEA-COMP:10505"/>
        <dbReference type="Rhea" id="RHEA-COMP:10506"/>
        <dbReference type="ChEBI" id="CHEBI:15378"/>
        <dbReference type="ChEBI" id="CHEBI:17544"/>
        <dbReference type="ChEBI" id="CHEBI:30616"/>
        <dbReference type="ChEBI" id="CHEBI:43474"/>
        <dbReference type="ChEBI" id="CHEBI:83144"/>
        <dbReference type="ChEBI" id="CHEBI:83145"/>
        <dbReference type="ChEBI" id="CHEBI:456216"/>
        <dbReference type="EC" id="6.3.4.14"/>
    </reaction>
</comment>
<evidence type="ECO:0000313" key="19">
    <source>
        <dbReference type="EMBL" id="RNB81144.1"/>
    </source>
</evidence>
<comment type="caution">
    <text evidence="19">The sequence shown here is derived from an EMBL/GenBank/DDBJ whole genome shotgun (WGS) entry which is preliminary data.</text>
</comment>
<evidence type="ECO:0000256" key="9">
    <source>
        <dbReference type="ARBA" id="ARBA00022832"/>
    </source>
</evidence>
<organism evidence="19 20">
    <name type="scientific">Brevibacillus fluminis</name>
    <dbReference type="NCBI Taxonomy" id="511487"/>
    <lineage>
        <taxon>Bacteria</taxon>
        <taxon>Bacillati</taxon>
        <taxon>Bacillota</taxon>
        <taxon>Bacilli</taxon>
        <taxon>Bacillales</taxon>
        <taxon>Paenibacillaceae</taxon>
        <taxon>Brevibacillus</taxon>
    </lineage>
</organism>
<dbReference type="InterPro" id="IPR005482">
    <property type="entry name" value="Biotin_COase_C"/>
</dbReference>
<dbReference type="PROSITE" id="PS00866">
    <property type="entry name" value="CPSASE_1"/>
    <property type="match status" value="1"/>
</dbReference>
<dbReference type="InterPro" id="IPR011764">
    <property type="entry name" value="Biotin_carboxylation_dom"/>
</dbReference>
<dbReference type="SUPFAM" id="SSF56059">
    <property type="entry name" value="Glutathione synthetase ATP-binding domain-like"/>
    <property type="match status" value="1"/>
</dbReference>
<dbReference type="PROSITE" id="PS00867">
    <property type="entry name" value="CPSASE_2"/>
    <property type="match status" value="1"/>
</dbReference>
<comment type="function">
    <text evidence="1 16">This protein is a component of the acetyl coenzyme A carboxylase complex; first, biotin carboxylase catalyzes the carboxylation of the carrier protein and then the transcarboxylase transfers the carboxyl group to form malonyl-CoA.</text>
</comment>
<evidence type="ECO:0000256" key="8">
    <source>
        <dbReference type="ARBA" id="ARBA00022741"/>
    </source>
</evidence>
<evidence type="ECO:0000259" key="17">
    <source>
        <dbReference type="PROSITE" id="PS50975"/>
    </source>
</evidence>
<dbReference type="Pfam" id="PF02786">
    <property type="entry name" value="CPSase_L_D2"/>
    <property type="match status" value="1"/>
</dbReference>
<evidence type="ECO:0000256" key="14">
    <source>
        <dbReference type="ARBA" id="ARBA00048600"/>
    </source>
</evidence>
<keyword evidence="13 16" id="KW-0092">Biotin</keyword>
<reference evidence="19 20" key="1">
    <citation type="submission" date="2018-10" db="EMBL/GenBank/DDBJ databases">
        <title>Phylogenomics of Brevibacillus.</title>
        <authorList>
            <person name="Dunlap C."/>
        </authorList>
    </citation>
    <scope>NUCLEOTIDE SEQUENCE [LARGE SCALE GENOMIC DNA]</scope>
    <source>
        <strain evidence="19 20">JCM 15716</strain>
    </source>
</reference>
<feature type="domain" description="ATP-grasp" evidence="17">
    <location>
        <begin position="120"/>
        <end position="317"/>
    </location>
</feature>
<keyword evidence="7" id="KW-0479">Metal-binding</keyword>
<dbReference type="Pfam" id="PF00289">
    <property type="entry name" value="Biotin_carb_N"/>
    <property type="match status" value="1"/>
</dbReference>
<feature type="domain" description="Biotin carboxylation" evidence="18">
    <location>
        <begin position="1"/>
        <end position="446"/>
    </location>
</feature>
<keyword evidence="5 16" id="KW-0444">Lipid biosynthesis</keyword>
<evidence type="ECO:0000256" key="4">
    <source>
        <dbReference type="ARBA" id="ARBA00013263"/>
    </source>
</evidence>
<evidence type="ECO:0000259" key="18">
    <source>
        <dbReference type="PROSITE" id="PS50979"/>
    </source>
</evidence>
<evidence type="ECO:0000256" key="6">
    <source>
        <dbReference type="ARBA" id="ARBA00022598"/>
    </source>
</evidence>
<proteinExistence type="predicted"/>
<evidence type="ECO:0000256" key="2">
    <source>
        <dbReference type="ARBA" id="ARBA00004956"/>
    </source>
</evidence>
<keyword evidence="20" id="KW-1185">Reference proteome</keyword>
<dbReference type="FunFam" id="3.40.50.20:FF:000010">
    <property type="entry name" value="Propionyl-CoA carboxylase subunit alpha"/>
    <property type="match status" value="1"/>
</dbReference>
<evidence type="ECO:0000256" key="5">
    <source>
        <dbReference type="ARBA" id="ARBA00022516"/>
    </source>
</evidence>
<evidence type="ECO:0000256" key="10">
    <source>
        <dbReference type="ARBA" id="ARBA00022840"/>
    </source>
</evidence>
<keyword evidence="8 15" id="KW-0547">Nucleotide-binding</keyword>
<accession>A0A3M8CZB5</accession>
<dbReference type="AlphaFoldDB" id="A0A3M8CZB5"/>
<dbReference type="GO" id="GO:0006633">
    <property type="term" value="P:fatty acid biosynthetic process"/>
    <property type="evidence" value="ECO:0007669"/>
    <property type="project" value="UniProtKB-KW"/>
</dbReference>
<keyword evidence="6 16" id="KW-0436">Ligase</keyword>
<dbReference type="UniPathway" id="UPA00655">
    <property type="reaction ID" value="UER00711"/>
</dbReference>
<keyword evidence="12 16" id="KW-0275">Fatty acid biosynthesis</keyword>
<dbReference type="Gene3D" id="3.30.470.20">
    <property type="entry name" value="ATP-grasp fold, B domain"/>
    <property type="match status" value="1"/>
</dbReference>
<dbReference type="SMART" id="SM01209">
    <property type="entry name" value="GARS_A"/>
    <property type="match status" value="1"/>
</dbReference>
<dbReference type="InterPro" id="IPR011054">
    <property type="entry name" value="Rudment_hybrid_motif"/>
</dbReference>
<dbReference type="SMART" id="SM00878">
    <property type="entry name" value="Biotin_carb_C"/>
    <property type="match status" value="1"/>
</dbReference>
<dbReference type="FunFam" id="3.30.470.20:FF:000028">
    <property type="entry name" value="Methylcrotonoyl-CoA carboxylase subunit alpha, mitochondrial"/>
    <property type="match status" value="1"/>
</dbReference>
<comment type="subunit">
    <text evidence="3 16">Acetyl-CoA carboxylase is a heterohexamer of biotin carboxyl carrier protein, biotin carboxylase and the two subunits of carboxyl transferase in a 2:2 complex.</text>
</comment>
<dbReference type="Proteomes" id="UP000271031">
    <property type="component" value="Unassembled WGS sequence"/>
</dbReference>
<dbReference type="EC" id="6.3.4.14" evidence="4 16"/>
<evidence type="ECO:0000256" key="16">
    <source>
        <dbReference type="RuleBase" id="RU365063"/>
    </source>
</evidence>
<dbReference type="Pfam" id="PF02785">
    <property type="entry name" value="Biotin_carb_C"/>
    <property type="match status" value="1"/>
</dbReference>
<dbReference type="GO" id="GO:0005524">
    <property type="term" value="F:ATP binding"/>
    <property type="evidence" value="ECO:0007669"/>
    <property type="project" value="UniProtKB-UniRule"/>
</dbReference>
<dbReference type="InterPro" id="IPR011761">
    <property type="entry name" value="ATP-grasp"/>
</dbReference>
<dbReference type="InterPro" id="IPR016185">
    <property type="entry name" value="PreATP-grasp_dom_sf"/>
</dbReference>
<dbReference type="EMBL" id="RHHQ01000023">
    <property type="protein sequence ID" value="RNB81144.1"/>
    <property type="molecule type" value="Genomic_DNA"/>
</dbReference>
<evidence type="ECO:0000256" key="7">
    <source>
        <dbReference type="ARBA" id="ARBA00022723"/>
    </source>
</evidence>
<evidence type="ECO:0000256" key="1">
    <source>
        <dbReference type="ARBA" id="ARBA00003761"/>
    </source>
</evidence>
<dbReference type="GO" id="GO:0046872">
    <property type="term" value="F:metal ion binding"/>
    <property type="evidence" value="ECO:0007669"/>
    <property type="project" value="UniProtKB-KW"/>
</dbReference>
<dbReference type="GO" id="GO:2001295">
    <property type="term" value="P:malonyl-CoA biosynthetic process"/>
    <property type="evidence" value="ECO:0007669"/>
    <property type="project" value="UniProtKB-UniPathway"/>
</dbReference>
<dbReference type="NCBIfam" id="NF004085">
    <property type="entry name" value="PRK05586.1"/>
    <property type="match status" value="1"/>
</dbReference>
<keyword evidence="16" id="KW-0443">Lipid metabolism</keyword>
<evidence type="ECO:0000313" key="20">
    <source>
        <dbReference type="Proteomes" id="UP000271031"/>
    </source>
</evidence>
<dbReference type="InterPro" id="IPR051602">
    <property type="entry name" value="ACC_Biotin_Carboxylase"/>
</dbReference>
<dbReference type="SUPFAM" id="SSF52440">
    <property type="entry name" value="PreATP-grasp domain"/>
    <property type="match status" value="1"/>
</dbReference>